<evidence type="ECO:0000256" key="1">
    <source>
        <dbReference type="ARBA" id="ARBA00022679"/>
    </source>
</evidence>
<dbReference type="EC" id="2.3.1.-" evidence="2"/>
<keyword evidence="2" id="KW-0012">Acyltransferase</keyword>
<reference evidence="6 7" key="1">
    <citation type="submission" date="2018-11" db="EMBL/GenBank/DDBJ databases">
        <title>Genomic Encyclopedia of Type Strains, Phase IV (KMG-IV): sequencing the most valuable type-strain genomes for metagenomic binning, comparative biology and taxonomic classification.</title>
        <authorList>
            <person name="Goeker M."/>
        </authorList>
    </citation>
    <scope>NUCLEOTIDE SEQUENCE [LARGE SCALE GENOMIC DNA]</scope>
    <source>
        <strain evidence="6 7">DSM 5900</strain>
    </source>
</reference>
<gene>
    <name evidence="6" type="ORF">EDC65_0473</name>
</gene>
<name>A0A3N1MDU5_9PROT</name>
<accession>A0A3N1MDU5</accession>
<dbReference type="Pfam" id="PF00561">
    <property type="entry name" value="Abhydrolase_1"/>
    <property type="match status" value="1"/>
</dbReference>
<comment type="similarity">
    <text evidence="2">Belongs to the AB hydrolase superfamily. MetX family.</text>
</comment>
<dbReference type="EMBL" id="RJKX01000011">
    <property type="protein sequence ID" value="ROQ01295.1"/>
    <property type="molecule type" value="Genomic_DNA"/>
</dbReference>
<keyword evidence="1 2" id="KW-0808">Transferase</keyword>
<evidence type="ECO:0000313" key="7">
    <source>
        <dbReference type="Proteomes" id="UP000278222"/>
    </source>
</evidence>
<protein>
    <recommendedName>
        <fullName evidence="2">Probable acyltransferase</fullName>
        <ecNumber evidence="2">2.3.1.-</ecNumber>
    </recommendedName>
</protein>
<dbReference type="PANTHER" id="PTHR32268">
    <property type="entry name" value="HOMOSERINE O-ACETYLTRANSFERASE"/>
    <property type="match status" value="1"/>
</dbReference>
<dbReference type="InterPro" id="IPR000073">
    <property type="entry name" value="AB_hydrolase_1"/>
</dbReference>
<dbReference type="InterPro" id="IPR029058">
    <property type="entry name" value="AB_hydrolase_fold"/>
</dbReference>
<dbReference type="InterPro" id="IPR008220">
    <property type="entry name" value="HAT_MetX-like"/>
</dbReference>
<dbReference type="HAMAP" id="MF_00296">
    <property type="entry name" value="MetX_acyltransf"/>
    <property type="match status" value="1"/>
</dbReference>
<dbReference type="OrthoDB" id="9800754at2"/>
<dbReference type="Gene3D" id="1.10.1740.110">
    <property type="match status" value="1"/>
</dbReference>
<keyword evidence="2" id="KW-0963">Cytoplasm</keyword>
<feature type="domain" description="AB hydrolase-1" evidence="5">
    <location>
        <begin position="90"/>
        <end position="374"/>
    </location>
</feature>
<dbReference type="PIRSF" id="PIRSF000443">
    <property type="entry name" value="Homoser_Ac_trans"/>
    <property type="match status" value="1"/>
</dbReference>
<comment type="subcellular location">
    <subcellularLocation>
        <location evidence="2">Cytoplasm</location>
    </subcellularLocation>
</comment>
<feature type="chain" id="PRO_5017993857" description="Probable acyltransferase" evidence="4">
    <location>
        <begin position="23"/>
        <end position="393"/>
    </location>
</feature>
<comment type="caution">
    <text evidence="6">The sequence shown here is derived from an EMBL/GenBank/DDBJ whole genome shotgun (WGS) entry which is preliminary data.</text>
</comment>
<dbReference type="Proteomes" id="UP000278222">
    <property type="component" value="Unassembled WGS sequence"/>
</dbReference>
<keyword evidence="2" id="KW-0028">Amino-acid biosynthesis</keyword>
<feature type="active site" evidence="3">
    <location>
        <position position="373"/>
    </location>
</feature>
<proteinExistence type="inferred from homology"/>
<dbReference type="RefSeq" id="WP_123688071.1">
    <property type="nucleotide sequence ID" value="NZ_AP019700.1"/>
</dbReference>
<dbReference type="GO" id="GO:0004414">
    <property type="term" value="F:homoserine O-acetyltransferase activity"/>
    <property type="evidence" value="ECO:0007669"/>
    <property type="project" value="TreeGrafter"/>
</dbReference>
<comment type="subunit">
    <text evidence="2">Homodimer.</text>
</comment>
<feature type="signal peptide" evidence="4">
    <location>
        <begin position="1"/>
        <end position="22"/>
    </location>
</feature>
<dbReference type="NCBIfam" id="NF005262">
    <property type="entry name" value="PRK06765.1"/>
    <property type="match status" value="1"/>
</dbReference>
<dbReference type="PANTHER" id="PTHR32268:SF11">
    <property type="entry name" value="HOMOSERINE O-ACETYLTRANSFERASE"/>
    <property type="match status" value="1"/>
</dbReference>
<dbReference type="GO" id="GO:0009092">
    <property type="term" value="P:homoserine metabolic process"/>
    <property type="evidence" value="ECO:0007669"/>
    <property type="project" value="TreeGrafter"/>
</dbReference>
<dbReference type="SUPFAM" id="SSF53474">
    <property type="entry name" value="alpha/beta-Hydrolases"/>
    <property type="match status" value="1"/>
</dbReference>
<dbReference type="GO" id="GO:0005737">
    <property type="term" value="C:cytoplasm"/>
    <property type="evidence" value="ECO:0007669"/>
    <property type="project" value="UniProtKB-SubCell"/>
</dbReference>
<sequence length="393" mass="41756">MLRIFAIAVLGLAAAWAGPTWAYDGIVEKKTFSMATYTTQGGRTIKDVKVGWESYGKLNDARDNVILVTHFFSGNSHAAGRYAATDAAPGYWDGIIGAGKPIDTDRFFVISSDTLVNLSTKDPRTITTGPASIDPDTGKPYGMRFPVVTMRDFVEVQKALLESLGIRKLHAVVGASMGALQAFEWAAAHPAMVERIVPVIGGAEADAFLVGWLDIWASPIRLDPNWKGGDFYGGAEPVEGLALALKIVTLHARAAGWADRTFGRKWADPAKNPADAMGNRFAIEDTLDKAATARAKTSDANHFLYLAKANQLFSAGHAASLEEGLKPVKARTLLIPASSDLVLPPYLAARAATILKANGTPVETVTIEGDGGHLDGVLAIAKAGDAIKAFLAR</sequence>
<dbReference type="GO" id="GO:0009086">
    <property type="term" value="P:methionine biosynthetic process"/>
    <property type="evidence" value="ECO:0007669"/>
    <property type="project" value="TreeGrafter"/>
</dbReference>
<feature type="active site" description="Nucleophile" evidence="3">
    <location>
        <position position="176"/>
    </location>
</feature>
<evidence type="ECO:0000313" key="6">
    <source>
        <dbReference type="EMBL" id="ROQ01295.1"/>
    </source>
</evidence>
<keyword evidence="7" id="KW-1185">Reference proteome</keyword>
<dbReference type="Gene3D" id="3.40.50.1820">
    <property type="entry name" value="alpha/beta hydrolase"/>
    <property type="match status" value="1"/>
</dbReference>
<evidence type="ECO:0000256" key="4">
    <source>
        <dbReference type="SAM" id="SignalP"/>
    </source>
</evidence>
<feature type="active site" evidence="2 3">
    <location>
        <position position="340"/>
    </location>
</feature>
<dbReference type="AlphaFoldDB" id="A0A3N1MDU5"/>
<keyword evidence="4" id="KW-0732">Signal</keyword>
<organism evidence="6 7">
    <name type="scientific">Stella humosa</name>
    <dbReference type="NCBI Taxonomy" id="94"/>
    <lineage>
        <taxon>Bacteria</taxon>
        <taxon>Pseudomonadati</taxon>
        <taxon>Pseudomonadota</taxon>
        <taxon>Alphaproteobacteria</taxon>
        <taxon>Rhodospirillales</taxon>
        <taxon>Stellaceae</taxon>
        <taxon>Stella</taxon>
    </lineage>
</organism>
<evidence type="ECO:0000256" key="2">
    <source>
        <dbReference type="HAMAP-Rule" id="MF_00296"/>
    </source>
</evidence>
<comment type="caution">
    <text evidence="2">Lacks conserved residue(s) required for the propagation of feature annotation.</text>
</comment>
<evidence type="ECO:0000259" key="5">
    <source>
        <dbReference type="Pfam" id="PF00561"/>
    </source>
</evidence>
<evidence type="ECO:0000256" key="3">
    <source>
        <dbReference type="PIRSR" id="PIRSR000443-1"/>
    </source>
</evidence>